<dbReference type="AlphaFoldDB" id="A0A7Y0QHL1"/>
<feature type="transmembrane region" description="Helical" evidence="1">
    <location>
        <begin position="89"/>
        <end position="108"/>
    </location>
</feature>
<organism evidence="2 3">
    <name type="scientific">Cellulomonas fimi</name>
    <dbReference type="NCBI Taxonomy" id="1708"/>
    <lineage>
        <taxon>Bacteria</taxon>
        <taxon>Bacillati</taxon>
        <taxon>Actinomycetota</taxon>
        <taxon>Actinomycetes</taxon>
        <taxon>Micrococcales</taxon>
        <taxon>Cellulomonadaceae</taxon>
        <taxon>Cellulomonas</taxon>
    </lineage>
</organism>
<evidence type="ECO:0000313" key="3">
    <source>
        <dbReference type="Proteomes" id="UP000562124"/>
    </source>
</evidence>
<reference evidence="2 3" key="1">
    <citation type="submission" date="2020-04" db="EMBL/GenBank/DDBJ databases">
        <title>Sequencing and Assembly of C. fimi.</title>
        <authorList>
            <person name="Ramsey A.R."/>
        </authorList>
    </citation>
    <scope>NUCLEOTIDE SEQUENCE [LARGE SCALE GENOMIC DNA]</scope>
    <source>
        <strain evidence="2 3">SB</strain>
    </source>
</reference>
<evidence type="ECO:0000313" key="2">
    <source>
        <dbReference type="EMBL" id="NMR20400.1"/>
    </source>
</evidence>
<keyword evidence="3" id="KW-1185">Reference proteome</keyword>
<proteinExistence type="predicted"/>
<dbReference type="Proteomes" id="UP000562124">
    <property type="component" value="Unassembled WGS sequence"/>
</dbReference>
<keyword evidence="1" id="KW-1133">Transmembrane helix</keyword>
<dbReference type="EMBL" id="JABCJJ010000012">
    <property type="protein sequence ID" value="NMR20400.1"/>
    <property type="molecule type" value="Genomic_DNA"/>
</dbReference>
<feature type="transmembrane region" description="Helical" evidence="1">
    <location>
        <begin position="24"/>
        <end position="43"/>
    </location>
</feature>
<feature type="transmembrane region" description="Helical" evidence="1">
    <location>
        <begin position="55"/>
        <end position="77"/>
    </location>
</feature>
<evidence type="ECO:0000256" key="1">
    <source>
        <dbReference type="SAM" id="Phobius"/>
    </source>
</evidence>
<protein>
    <submittedName>
        <fullName evidence="2">Uncharacterized protein</fullName>
    </submittedName>
</protein>
<accession>A0A7Y0QHL1</accession>
<dbReference type="RefSeq" id="WP_169324782.1">
    <property type="nucleotide sequence ID" value="NZ_JABCJJ010000012.1"/>
</dbReference>
<keyword evidence="1" id="KW-0472">Membrane</keyword>
<gene>
    <name evidence="2" type="ORF">HIR71_09255</name>
</gene>
<name>A0A7Y0QHL1_CELFI</name>
<comment type="caution">
    <text evidence="2">The sequence shown here is derived from an EMBL/GenBank/DDBJ whole genome shotgun (WGS) entry which is preliminary data.</text>
</comment>
<sequence>MSTPARGRRRTDPERFDAYTRWSLYLLVASAAFVPLLAVGSGADQRGGDSSSSLAIYAAGTLVQIVLAIGVTSKSITRYLGGPEVPRRWLVSLAGTTAALTTVAMVALPDGDGLSGRAGALVLTLGLPVVALAPLLPPAAIALASLGVSGITAAVSASGGSAPPGPPAG</sequence>
<keyword evidence="1" id="KW-0812">Transmembrane</keyword>